<dbReference type="RefSeq" id="WP_116302269.1">
    <property type="nucleotide sequence ID" value="NZ_NFZV01000009.1"/>
</dbReference>
<accession>A0A3E0WT17</accession>
<keyword evidence="6" id="KW-1185">Reference proteome</keyword>
<comment type="caution">
    <text evidence="5">The sequence shown here is derived from an EMBL/GenBank/DDBJ whole genome shotgun (WGS) entry which is preliminary data.</text>
</comment>
<proteinExistence type="predicted"/>
<dbReference type="PROSITE" id="PS51084">
    <property type="entry name" value="HIT_2"/>
    <property type="match status" value="1"/>
</dbReference>
<reference evidence="6" key="1">
    <citation type="submission" date="2017-05" db="EMBL/GenBank/DDBJ databases">
        <authorList>
            <person name="Sharma S."/>
            <person name="Sidhu C."/>
            <person name="Pinnaka A.K."/>
        </authorList>
    </citation>
    <scope>NUCLEOTIDE SEQUENCE [LARGE SCALE GENOMIC DNA]</scope>
    <source>
        <strain evidence="6">AK93</strain>
    </source>
</reference>
<evidence type="ECO:0000256" key="1">
    <source>
        <dbReference type="PIRSR" id="PIRSR601310-1"/>
    </source>
</evidence>
<name>A0A3E0WT17_9GAMM</name>
<protein>
    <submittedName>
        <fullName evidence="5">HIT family protein</fullName>
    </submittedName>
</protein>
<dbReference type="OrthoDB" id="9784774at2"/>
<dbReference type="InterPro" id="IPR036265">
    <property type="entry name" value="HIT-like_sf"/>
</dbReference>
<dbReference type="AlphaFoldDB" id="A0A3E0WT17"/>
<evidence type="ECO:0000313" key="6">
    <source>
        <dbReference type="Proteomes" id="UP000256763"/>
    </source>
</evidence>
<organism evidence="5 6">
    <name type="scientific">Alkalilimnicola ehrlichii</name>
    <dbReference type="NCBI Taxonomy" id="351052"/>
    <lineage>
        <taxon>Bacteria</taxon>
        <taxon>Pseudomonadati</taxon>
        <taxon>Pseudomonadota</taxon>
        <taxon>Gammaproteobacteria</taxon>
        <taxon>Chromatiales</taxon>
        <taxon>Ectothiorhodospiraceae</taxon>
        <taxon>Alkalilimnicola</taxon>
    </lineage>
</organism>
<dbReference type="PANTHER" id="PTHR46648">
    <property type="entry name" value="HIT FAMILY PROTEIN 1"/>
    <property type="match status" value="1"/>
</dbReference>
<feature type="active site" description="Tele-AMP-histidine intermediate" evidence="1">
    <location>
        <position position="99"/>
    </location>
</feature>
<dbReference type="PANTHER" id="PTHR46648:SF1">
    <property type="entry name" value="ADENOSINE 5'-MONOPHOSPHORAMIDASE HNT1"/>
    <property type="match status" value="1"/>
</dbReference>
<dbReference type="GO" id="GO:0003824">
    <property type="term" value="F:catalytic activity"/>
    <property type="evidence" value="ECO:0007669"/>
    <property type="project" value="InterPro"/>
</dbReference>
<dbReference type="GO" id="GO:0009117">
    <property type="term" value="P:nucleotide metabolic process"/>
    <property type="evidence" value="ECO:0007669"/>
    <property type="project" value="TreeGrafter"/>
</dbReference>
<dbReference type="PRINTS" id="PR00332">
    <property type="entry name" value="HISTRIAD"/>
</dbReference>
<dbReference type="InterPro" id="IPR011146">
    <property type="entry name" value="HIT-like"/>
</dbReference>
<feature type="short sequence motif" description="Histidine triad motif" evidence="2 3">
    <location>
        <begin position="97"/>
        <end position="101"/>
    </location>
</feature>
<dbReference type="SUPFAM" id="SSF54197">
    <property type="entry name" value="HIT-like"/>
    <property type="match status" value="1"/>
</dbReference>
<sequence>MDCLFCKIIAGSERCAQVYEDDLSFAFMDIHPLGDAHVLLIPKQHVEKLEELDAQTRQHLYRVYDFLLAAQRKAGFGVEGTHLLVNDGKATNQHIPHAHLHLIPRKRGDAFKFGYRMFLHFTGIFGFATPMEKLQEQAEQIKAQFSSLSAPKVDDANYHRTGTR</sequence>
<evidence type="ECO:0000256" key="3">
    <source>
        <dbReference type="PROSITE-ProRule" id="PRU00464"/>
    </source>
</evidence>
<dbReference type="Pfam" id="PF01230">
    <property type="entry name" value="HIT"/>
    <property type="match status" value="1"/>
</dbReference>
<feature type="domain" description="HIT" evidence="4">
    <location>
        <begin position="4"/>
        <end position="112"/>
    </location>
</feature>
<dbReference type="EMBL" id="NFZW01000010">
    <property type="protein sequence ID" value="RFA36120.1"/>
    <property type="molecule type" value="Genomic_DNA"/>
</dbReference>
<evidence type="ECO:0000256" key="2">
    <source>
        <dbReference type="PIRSR" id="PIRSR601310-3"/>
    </source>
</evidence>
<dbReference type="InterPro" id="IPR001310">
    <property type="entry name" value="Histidine_triad_HIT"/>
</dbReference>
<dbReference type="Gene3D" id="3.30.428.10">
    <property type="entry name" value="HIT-like"/>
    <property type="match status" value="1"/>
</dbReference>
<gene>
    <name evidence="5" type="ORF">CAL65_11740</name>
</gene>
<dbReference type="Proteomes" id="UP000256763">
    <property type="component" value="Unassembled WGS sequence"/>
</dbReference>
<evidence type="ECO:0000259" key="4">
    <source>
        <dbReference type="PROSITE" id="PS51084"/>
    </source>
</evidence>
<evidence type="ECO:0000313" key="5">
    <source>
        <dbReference type="EMBL" id="RFA36120.1"/>
    </source>
</evidence>